<dbReference type="Proteomes" id="UP000451860">
    <property type="component" value="Unassembled WGS sequence"/>
</dbReference>
<feature type="domain" description="VOC" evidence="1">
    <location>
        <begin position="3"/>
        <end position="118"/>
    </location>
</feature>
<evidence type="ECO:0000259" key="1">
    <source>
        <dbReference type="PROSITE" id="PS51819"/>
    </source>
</evidence>
<dbReference type="InterPro" id="IPR052164">
    <property type="entry name" value="Anthracycline_SecMetBiosynth"/>
</dbReference>
<dbReference type="Gene3D" id="3.10.180.10">
    <property type="entry name" value="2,3-Dihydroxybiphenyl 1,2-Dioxygenase, domain 1"/>
    <property type="match status" value="1"/>
</dbReference>
<dbReference type="EMBL" id="WHJE01000005">
    <property type="protein sequence ID" value="KAE8765724.1"/>
    <property type="molecule type" value="Genomic_DNA"/>
</dbReference>
<keyword evidence="3" id="KW-1185">Reference proteome</keyword>
<dbReference type="InterPro" id="IPR029068">
    <property type="entry name" value="Glyas_Bleomycin-R_OHBP_Dase"/>
</dbReference>
<dbReference type="CDD" id="cd07247">
    <property type="entry name" value="SgaA_N_like"/>
    <property type="match status" value="1"/>
</dbReference>
<protein>
    <submittedName>
        <fullName evidence="2">VOC family protein</fullName>
    </submittedName>
</protein>
<dbReference type="RefSeq" id="WP_152200166.1">
    <property type="nucleotide sequence ID" value="NZ_VUKF01000003.1"/>
</dbReference>
<reference evidence="2 3" key="1">
    <citation type="submission" date="2019-10" db="EMBL/GenBank/DDBJ databases">
        <title>Georgenia wutianyii sp. nov. and Georgenia yuyongxinii sp. nov. isolated from plateau pika (Ochotona curzoniae) in the Qinghai-Tibet plateau of China.</title>
        <authorList>
            <person name="Tian Z."/>
        </authorList>
    </citation>
    <scope>NUCLEOTIDE SEQUENCE [LARGE SCALE GENOMIC DNA]</scope>
    <source>
        <strain evidence="2 3">DSM 21501</strain>
    </source>
</reference>
<dbReference type="PANTHER" id="PTHR33993">
    <property type="entry name" value="GLYOXALASE-RELATED"/>
    <property type="match status" value="1"/>
</dbReference>
<evidence type="ECO:0000313" key="3">
    <source>
        <dbReference type="Proteomes" id="UP000451860"/>
    </source>
</evidence>
<dbReference type="InterPro" id="IPR004360">
    <property type="entry name" value="Glyas_Fos-R_dOase_dom"/>
</dbReference>
<proteinExistence type="predicted"/>
<accession>A0A7J5UTV6</accession>
<evidence type="ECO:0000313" key="2">
    <source>
        <dbReference type="EMBL" id="KAE8765724.1"/>
    </source>
</evidence>
<dbReference type="AlphaFoldDB" id="A0A7J5UTV6"/>
<name>A0A7J5UTV6_9MICO</name>
<dbReference type="OrthoDB" id="9793039at2"/>
<sequence>MGKVQHFEIPADDVDRARAFYADVFGWSIQGLEGYGDVALIEPAGDQGEAGVIGGDLYRRERPEPPTVVVTVENLERALDDVERAGGRRVGAIRPMPGMGRAAYFEDTEGNRLGLWENEAPGT</sequence>
<dbReference type="SUPFAM" id="SSF54593">
    <property type="entry name" value="Glyoxalase/Bleomycin resistance protein/Dihydroxybiphenyl dioxygenase"/>
    <property type="match status" value="1"/>
</dbReference>
<dbReference type="InterPro" id="IPR037523">
    <property type="entry name" value="VOC_core"/>
</dbReference>
<dbReference type="PROSITE" id="PS51819">
    <property type="entry name" value="VOC"/>
    <property type="match status" value="1"/>
</dbReference>
<organism evidence="2 3">
    <name type="scientific">Georgenia thermotolerans</name>
    <dbReference type="NCBI Taxonomy" id="527326"/>
    <lineage>
        <taxon>Bacteria</taxon>
        <taxon>Bacillati</taxon>
        <taxon>Actinomycetota</taxon>
        <taxon>Actinomycetes</taxon>
        <taxon>Micrococcales</taxon>
        <taxon>Bogoriellaceae</taxon>
        <taxon>Georgenia</taxon>
    </lineage>
</organism>
<dbReference type="PANTHER" id="PTHR33993:SF2">
    <property type="entry name" value="VOC DOMAIN-CONTAINING PROTEIN"/>
    <property type="match status" value="1"/>
</dbReference>
<comment type="caution">
    <text evidence="2">The sequence shown here is derived from an EMBL/GenBank/DDBJ whole genome shotgun (WGS) entry which is preliminary data.</text>
</comment>
<dbReference type="Pfam" id="PF00903">
    <property type="entry name" value="Glyoxalase"/>
    <property type="match status" value="1"/>
</dbReference>
<gene>
    <name evidence="2" type="ORF">GB883_02095</name>
</gene>